<evidence type="ECO:0000259" key="1">
    <source>
        <dbReference type="PROSITE" id="PS50878"/>
    </source>
</evidence>
<feature type="non-terminal residue" evidence="3">
    <location>
        <position position="402"/>
    </location>
</feature>
<feature type="domain" description="Reverse transcriptase" evidence="1">
    <location>
        <begin position="111"/>
        <end position="379"/>
    </location>
</feature>
<dbReference type="Pfam" id="PF00078">
    <property type="entry name" value="RVT_1"/>
    <property type="match status" value="1"/>
</dbReference>
<dbReference type="CDD" id="cd01650">
    <property type="entry name" value="RT_nLTR_like"/>
    <property type="match status" value="1"/>
</dbReference>
<proteinExistence type="predicted"/>
<accession>A0A821V5M8</accession>
<evidence type="ECO:0000313" key="4">
    <source>
        <dbReference type="Proteomes" id="UP000663838"/>
    </source>
</evidence>
<protein>
    <recommendedName>
        <fullName evidence="1">Reverse transcriptase domain-containing protein</fullName>
    </recommendedName>
</protein>
<organism evidence="3 4">
    <name type="scientific">Rotaria socialis</name>
    <dbReference type="NCBI Taxonomy" id="392032"/>
    <lineage>
        <taxon>Eukaryota</taxon>
        <taxon>Metazoa</taxon>
        <taxon>Spiralia</taxon>
        <taxon>Gnathifera</taxon>
        <taxon>Rotifera</taxon>
        <taxon>Eurotatoria</taxon>
        <taxon>Bdelloidea</taxon>
        <taxon>Philodinida</taxon>
        <taxon>Philodinidae</taxon>
        <taxon>Rotaria</taxon>
    </lineage>
</organism>
<evidence type="ECO:0000313" key="2">
    <source>
        <dbReference type="EMBL" id="CAF3415785.1"/>
    </source>
</evidence>
<reference evidence="3" key="1">
    <citation type="submission" date="2021-02" db="EMBL/GenBank/DDBJ databases">
        <authorList>
            <person name="Nowell W R."/>
        </authorList>
    </citation>
    <scope>NUCLEOTIDE SEQUENCE</scope>
</reference>
<dbReference type="InterPro" id="IPR043502">
    <property type="entry name" value="DNA/RNA_pol_sf"/>
</dbReference>
<dbReference type="PROSITE" id="PS50878">
    <property type="entry name" value="RT_POL"/>
    <property type="match status" value="1"/>
</dbReference>
<dbReference type="Proteomes" id="UP000663865">
    <property type="component" value="Unassembled WGS sequence"/>
</dbReference>
<dbReference type="EMBL" id="CAJNYV010001339">
    <property type="protein sequence ID" value="CAF3415785.1"/>
    <property type="molecule type" value="Genomic_DNA"/>
</dbReference>
<gene>
    <name evidence="2" type="ORF">KIK155_LOCUS9463</name>
    <name evidence="3" type="ORF">TOA249_LOCUS30731</name>
</gene>
<sequence>MREEVGPLKMDQGTGLTSNPQQIADILKNQYESAFSKPKADKRVTNPNLFFGLTENERETISDIEFDTADIVKAINDVKTYSAAGPDAWNAKLIKNCKLELAEPLYILWRKSLDTGTIPGILKTANIAPIFKGGDRTEAKNYRPVALTSHLIKIFERIIREKITSFLETTGKLNKNQHGFRAGRSCLSQLIEHYDDIIATLERKHNFDVIYTDFAKAFDKCDHGIIAHKIREAGIIGKLGLWLYNFLDGRKQKVVVQGVASQESEVVSSVPQGTVLAPILFLILLSDIDKDIIEAFVKSFADDTKIGKEIEEQEHIAMLQNCIIKIFEWAEENNMQFNPEKFQLLRYGKNENLKLENYHTKDGTLIQRKSMAKDLGIIMQDDANFNLHYELTNNKARKIMGQ</sequence>
<dbReference type="EMBL" id="CAJOBS010005577">
    <property type="protein sequence ID" value="CAF4901712.1"/>
    <property type="molecule type" value="Genomic_DNA"/>
</dbReference>
<comment type="caution">
    <text evidence="3">The sequence shown here is derived from an EMBL/GenBank/DDBJ whole genome shotgun (WGS) entry which is preliminary data.</text>
</comment>
<evidence type="ECO:0000313" key="3">
    <source>
        <dbReference type="EMBL" id="CAF4901712.1"/>
    </source>
</evidence>
<dbReference type="PANTHER" id="PTHR33332">
    <property type="entry name" value="REVERSE TRANSCRIPTASE DOMAIN-CONTAINING PROTEIN"/>
    <property type="match status" value="1"/>
</dbReference>
<dbReference type="InterPro" id="IPR000477">
    <property type="entry name" value="RT_dom"/>
</dbReference>
<dbReference type="AlphaFoldDB" id="A0A821V5M8"/>
<dbReference type="SUPFAM" id="SSF56672">
    <property type="entry name" value="DNA/RNA polymerases"/>
    <property type="match status" value="2"/>
</dbReference>
<name>A0A821V5M8_9BILA</name>
<dbReference type="Proteomes" id="UP000663838">
    <property type="component" value="Unassembled WGS sequence"/>
</dbReference>